<organism evidence="2 3">
    <name type="scientific">Candidatus Pullibacteroides excrementavium</name>
    <dbReference type="NCBI Taxonomy" id="2840905"/>
    <lineage>
        <taxon>Bacteria</taxon>
        <taxon>Pseudomonadati</taxon>
        <taxon>Bacteroidota</taxon>
        <taxon>Bacteroidia</taxon>
        <taxon>Bacteroidales</taxon>
        <taxon>Candidatus Pullibacteroides</taxon>
    </lineage>
</organism>
<reference evidence="2" key="2">
    <citation type="journal article" date="2021" name="PeerJ">
        <title>Extensive microbial diversity within the chicken gut microbiome revealed by metagenomics and culture.</title>
        <authorList>
            <person name="Gilroy R."/>
            <person name="Ravi A."/>
            <person name="Getino M."/>
            <person name="Pursley I."/>
            <person name="Horton D.L."/>
            <person name="Alikhan N.F."/>
            <person name="Baker D."/>
            <person name="Gharbi K."/>
            <person name="Hall N."/>
            <person name="Watson M."/>
            <person name="Adriaenssens E.M."/>
            <person name="Foster-Nyarko E."/>
            <person name="Jarju S."/>
            <person name="Secka A."/>
            <person name="Antonio M."/>
            <person name="Oren A."/>
            <person name="Chaudhuri R.R."/>
            <person name="La Ragione R."/>
            <person name="Hildebrand F."/>
            <person name="Pallen M.J."/>
        </authorList>
    </citation>
    <scope>NUCLEOTIDE SEQUENCE</scope>
    <source>
        <strain evidence="2">2889</strain>
    </source>
</reference>
<evidence type="ECO:0000256" key="1">
    <source>
        <dbReference type="SAM" id="MobiDB-lite"/>
    </source>
</evidence>
<proteinExistence type="predicted"/>
<feature type="region of interest" description="Disordered" evidence="1">
    <location>
        <begin position="96"/>
        <end position="136"/>
    </location>
</feature>
<sequence>MTTKKKAGEAQTTQAEENKMTTPAKKKLCRIISYEKMSPEVRALFDAKYADGYADYVNRYPKPNGESFYAVSLYTDEADYLIKVDVDVDLAYNVEDDVDEAASPEDEIGEGMGDERNAPDVNDLADSIADDSSESL</sequence>
<comment type="caution">
    <text evidence="2">The sequence shown here is derived from an EMBL/GenBank/DDBJ whole genome shotgun (WGS) entry which is preliminary data.</text>
</comment>
<evidence type="ECO:0000313" key="3">
    <source>
        <dbReference type="Proteomes" id="UP000823612"/>
    </source>
</evidence>
<gene>
    <name evidence="2" type="ORF">IAB08_01480</name>
</gene>
<accession>A0A9D9DR02</accession>
<dbReference type="Proteomes" id="UP000823612">
    <property type="component" value="Unassembled WGS sequence"/>
</dbReference>
<evidence type="ECO:0000313" key="2">
    <source>
        <dbReference type="EMBL" id="MBO8431951.1"/>
    </source>
</evidence>
<dbReference type="AlphaFoldDB" id="A0A9D9DR02"/>
<feature type="region of interest" description="Disordered" evidence="1">
    <location>
        <begin position="1"/>
        <end position="21"/>
    </location>
</feature>
<feature type="compositionally biased region" description="Acidic residues" evidence="1">
    <location>
        <begin position="96"/>
        <end position="109"/>
    </location>
</feature>
<dbReference type="EMBL" id="JADIMZ010000020">
    <property type="protein sequence ID" value="MBO8431951.1"/>
    <property type="molecule type" value="Genomic_DNA"/>
</dbReference>
<name>A0A9D9DR02_9BACT</name>
<protein>
    <submittedName>
        <fullName evidence="2">Uncharacterized protein</fullName>
    </submittedName>
</protein>
<reference evidence="2" key="1">
    <citation type="submission" date="2020-10" db="EMBL/GenBank/DDBJ databases">
        <authorList>
            <person name="Gilroy R."/>
        </authorList>
    </citation>
    <scope>NUCLEOTIDE SEQUENCE</scope>
    <source>
        <strain evidence="2">2889</strain>
    </source>
</reference>